<evidence type="ECO:0000313" key="8">
    <source>
        <dbReference type="EMBL" id="SVD91731.1"/>
    </source>
</evidence>
<keyword evidence="3 6" id="KW-0812">Transmembrane</keyword>
<evidence type="ECO:0000256" key="2">
    <source>
        <dbReference type="ARBA" id="ARBA00022475"/>
    </source>
</evidence>
<comment type="subcellular location">
    <subcellularLocation>
        <location evidence="1">Cell membrane</location>
        <topology evidence="1">Multi-pass membrane protein</topology>
    </subcellularLocation>
</comment>
<evidence type="ECO:0000256" key="3">
    <source>
        <dbReference type="ARBA" id="ARBA00022692"/>
    </source>
</evidence>
<protein>
    <recommendedName>
        <fullName evidence="7">ABC3 transporter permease C-terminal domain-containing protein</fullName>
    </recommendedName>
</protein>
<dbReference type="Pfam" id="PF02687">
    <property type="entry name" value="FtsX"/>
    <property type="match status" value="1"/>
</dbReference>
<accession>A0A382Z8B0</accession>
<feature type="non-terminal residue" evidence="8">
    <location>
        <position position="1"/>
    </location>
</feature>
<evidence type="ECO:0000256" key="1">
    <source>
        <dbReference type="ARBA" id="ARBA00004651"/>
    </source>
</evidence>
<keyword evidence="4 6" id="KW-1133">Transmembrane helix</keyword>
<dbReference type="InterPro" id="IPR003838">
    <property type="entry name" value="ABC3_permease_C"/>
</dbReference>
<feature type="transmembrane region" description="Helical" evidence="6">
    <location>
        <begin position="70"/>
        <end position="89"/>
    </location>
</feature>
<reference evidence="8" key="1">
    <citation type="submission" date="2018-05" db="EMBL/GenBank/DDBJ databases">
        <authorList>
            <person name="Lanie J.A."/>
            <person name="Ng W.-L."/>
            <person name="Kazmierczak K.M."/>
            <person name="Andrzejewski T.M."/>
            <person name="Davidsen T.M."/>
            <person name="Wayne K.J."/>
            <person name="Tettelin H."/>
            <person name="Glass J.I."/>
            <person name="Rusch D."/>
            <person name="Podicherti R."/>
            <person name="Tsui H.-C.T."/>
            <person name="Winkler M.E."/>
        </authorList>
    </citation>
    <scope>NUCLEOTIDE SEQUENCE</scope>
</reference>
<evidence type="ECO:0000256" key="5">
    <source>
        <dbReference type="ARBA" id="ARBA00023136"/>
    </source>
</evidence>
<feature type="domain" description="ABC3 transporter permease C-terminal" evidence="7">
    <location>
        <begin position="2"/>
        <end position="98"/>
    </location>
</feature>
<dbReference type="PANTHER" id="PTHR30287:SF1">
    <property type="entry name" value="INNER MEMBRANE PROTEIN"/>
    <property type="match status" value="1"/>
</dbReference>
<keyword evidence="5 6" id="KW-0472">Membrane</keyword>
<proteinExistence type="predicted"/>
<name>A0A382Z8B0_9ZZZZ</name>
<dbReference type="AlphaFoldDB" id="A0A382Z8B0"/>
<dbReference type="InterPro" id="IPR038766">
    <property type="entry name" value="Membrane_comp_ABC_pdt"/>
</dbReference>
<dbReference type="GO" id="GO:0005886">
    <property type="term" value="C:plasma membrane"/>
    <property type="evidence" value="ECO:0007669"/>
    <property type="project" value="UniProtKB-SubCell"/>
</dbReference>
<evidence type="ECO:0000259" key="7">
    <source>
        <dbReference type="Pfam" id="PF02687"/>
    </source>
</evidence>
<evidence type="ECO:0000256" key="6">
    <source>
        <dbReference type="SAM" id="Phobius"/>
    </source>
</evidence>
<sequence>IQASMDERLKQHAILRTLGAGRRLILGSLAIEFCALGFFAGVLATLGSEITVYTLETQIFDLDYSINPQLWLLGPVTGILLIGSIGTLATRRVVDTPPVSVLREVG</sequence>
<dbReference type="PANTHER" id="PTHR30287">
    <property type="entry name" value="MEMBRANE COMPONENT OF PREDICTED ABC SUPERFAMILY METABOLITE UPTAKE TRANSPORTER"/>
    <property type="match status" value="1"/>
</dbReference>
<evidence type="ECO:0000256" key="4">
    <source>
        <dbReference type="ARBA" id="ARBA00022989"/>
    </source>
</evidence>
<feature type="transmembrane region" description="Helical" evidence="6">
    <location>
        <begin position="24"/>
        <end position="46"/>
    </location>
</feature>
<keyword evidence="2" id="KW-1003">Cell membrane</keyword>
<dbReference type="EMBL" id="UINC01181830">
    <property type="protein sequence ID" value="SVD91731.1"/>
    <property type="molecule type" value="Genomic_DNA"/>
</dbReference>
<gene>
    <name evidence="8" type="ORF">METZ01_LOCUS444585</name>
</gene>
<organism evidence="8">
    <name type="scientific">marine metagenome</name>
    <dbReference type="NCBI Taxonomy" id="408172"/>
    <lineage>
        <taxon>unclassified sequences</taxon>
        <taxon>metagenomes</taxon>
        <taxon>ecological metagenomes</taxon>
    </lineage>
</organism>